<keyword evidence="3" id="KW-1185">Reference proteome</keyword>
<proteinExistence type="predicted"/>
<dbReference type="PANTHER" id="PTHR34693:SF1">
    <property type="entry name" value="PROTEIN PAR32"/>
    <property type="match status" value="1"/>
</dbReference>
<evidence type="ECO:0000313" key="2">
    <source>
        <dbReference type="EMBL" id="KAF9074997.1"/>
    </source>
</evidence>
<reference evidence="2" key="1">
    <citation type="submission" date="2020-11" db="EMBL/GenBank/DDBJ databases">
        <authorList>
            <consortium name="DOE Joint Genome Institute"/>
            <person name="Ahrendt S."/>
            <person name="Riley R."/>
            <person name="Andreopoulos W."/>
            <person name="Labutti K."/>
            <person name="Pangilinan J."/>
            <person name="Ruiz-Duenas F.J."/>
            <person name="Barrasa J.M."/>
            <person name="Sanchez-Garcia M."/>
            <person name="Camarero S."/>
            <person name="Miyauchi S."/>
            <person name="Serrano A."/>
            <person name="Linde D."/>
            <person name="Babiker R."/>
            <person name="Drula E."/>
            <person name="Ayuso-Fernandez I."/>
            <person name="Pacheco R."/>
            <person name="Padilla G."/>
            <person name="Ferreira P."/>
            <person name="Barriuso J."/>
            <person name="Kellner H."/>
            <person name="Castanera R."/>
            <person name="Alfaro M."/>
            <person name="Ramirez L."/>
            <person name="Pisabarro A.G."/>
            <person name="Kuo A."/>
            <person name="Tritt A."/>
            <person name="Lipzen A."/>
            <person name="He G."/>
            <person name="Yan M."/>
            <person name="Ng V."/>
            <person name="Cullen D."/>
            <person name="Martin F."/>
            <person name="Rosso M.-N."/>
            <person name="Henrissat B."/>
            <person name="Hibbett D."/>
            <person name="Martinez A.T."/>
            <person name="Grigoriev I.V."/>
        </authorList>
    </citation>
    <scope>NUCLEOTIDE SEQUENCE</scope>
    <source>
        <strain evidence="2">AH 40177</strain>
    </source>
</reference>
<dbReference type="EMBL" id="JADNRY010000011">
    <property type="protein sequence ID" value="KAF9074997.1"/>
    <property type="molecule type" value="Genomic_DNA"/>
</dbReference>
<gene>
    <name evidence="2" type="ORF">BDP27DRAFT_97469</name>
</gene>
<comment type="caution">
    <text evidence="2">The sequence shown here is derived from an EMBL/GenBank/DDBJ whole genome shotgun (WGS) entry which is preliminary data.</text>
</comment>
<dbReference type="PANTHER" id="PTHR34693">
    <property type="entry name" value="PROTEIN PAR32"/>
    <property type="match status" value="1"/>
</dbReference>
<evidence type="ECO:0000256" key="1">
    <source>
        <dbReference type="SAM" id="MobiDB-lite"/>
    </source>
</evidence>
<feature type="region of interest" description="Disordered" evidence="1">
    <location>
        <begin position="148"/>
        <end position="174"/>
    </location>
</feature>
<feature type="compositionally biased region" description="Polar residues" evidence="1">
    <location>
        <begin position="50"/>
        <end position="59"/>
    </location>
</feature>
<protein>
    <submittedName>
        <fullName evidence="2">Uncharacterized protein</fullName>
    </submittedName>
</protein>
<dbReference type="InterPro" id="IPR053203">
    <property type="entry name" value="Cisplatin_resist-associated"/>
</dbReference>
<accession>A0A9P5Q6J0</accession>
<dbReference type="Pfam" id="PF12223">
    <property type="entry name" value="DUF3602"/>
    <property type="match status" value="1"/>
</dbReference>
<dbReference type="InterPro" id="IPR022024">
    <property type="entry name" value="DUF3602"/>
</dbReference>
<name>A0A9P5Q6J0_9AGAR</name>
<dbReference type="OrthoDB" id="2537432at2759"/>
<dbReference type="Proteomes" id="UP000772434">
    <property type="component" value="Unassembled WGS sequence"/>
</dbReference>
<dbReference type="AlphaFoldDB" id="A0A9P5Q6J0"/>
<sequence length="174" mass="18593">MSCTSFLTIKVELSFVAKRRSLKMQEPTERSLSRGRQLISSGRGGMGNMHTASVDSRPQTGPDDLSITRGRDLAINPDRVLSIGRGGAGNIRSPSCHSPVTPQAIDLRQQELLKAEGGDRTQLVSFGRGGLGNMGRSPSRGALLNQENSEITAVRSRVPTQNPAEARRGRAASG</sequence>
<organism evidence="2 3">
    <name type="scientific">Rhodocollybia butyracea</name>
    <dbReference type="NCBI Taxonomy" id="206335"/>
    <lineage>
        <taxon>Eukaryota</taxon>
        <taxon>Fungi</taxon>
        <taxon>Dikarya</taxon>
        <taxon>Basidiomycota</taxon>
        <taxon>Agaricomycotina</taxon>
        <taxon>Agaricomycetes</taxon>
        <taxon>Agaricomycetidae</taxon>
        <taxon>Agaricales</taxon>
        <taxon>Marasmiineae</taxon>
        <taxon>Omphalotaceae</taxon>
        <taxon>Rhodocollybia</taxon>
    </lineage>
</organism>
<evidence type="ECO:0000313" key="3">
    <source>
        <dbReference type="Proteomes" id="UP000772434"/>
    </source>
</evidence>
<feature type="region of interest" description="Disordered" evidence="1">
    <location>
        <begin position="40"/>
        <end position="62"/>
    </location>
</feature>